<comment type="catalytic activity">
    <reaction evidence="1">
        <text>[(1-&gt;4)-alpha-D-glucosyl](n) + ADP-alpha-D-glucose = [(1-&gt;4)-alpha-D-glucosyl](n+1) + ADP + H(+)</text>
        <dbReference type="Rhea" id="RHEA:18189"/>
        <dbReference type="Rhea" id="RHEA-COMP:9584"/>
        <dbReference type="Rhea" id="RHEA-COMP:9587"/>
        <dbReference type="ChEBI" id="CHEBI:15378"/>
        <dbReference type="ChEBI" id="CHEBI:15444"/>
        <dbReference type="ChEBI" id="CHEBI:57498"/>
        <dbReference type="ChEBI" id="CHEBI:456216"/>
        <dbReference type="EC" id="2.4.1.21"/>
    </reaction>
</comment>
<dbReference type="EC" id="2.4.1.21" evidence="2"/>
<reference evidence="6 7" key="1">
    <citation type="submission" date="2018-06" db="EMBL/GenBank/DDBJ databases">
        <authorList>
            <consortium name="Pathogen Informatics"/>
            <person name="Doyle S."/>
        </authorList>
    </citation>
    <scope>NUCLEOTIDE SEQUENCE [LARGE SCALE GENOMIC DNA]</scope>
    <source>
        <strain evidence="6 7">NCTC12157</strain>
    </source>
</reference>
<sequence length="85" mass="9294">MGQLDTFAGQVTLRYGVYQGVGIYIIDVPVLYERPGSPYHDQSLYAYPDNHLRFALLSWMAAELGPGSTPRGGRIFCNPTTGTPG</sequence>
<dbReference type="Pfam" id="PF08323">
    <property type="entry name" value="Glyco_transf_5"/>
    <property type="match status" value="1"/>
</dbReference>
<gene>
    <name evidence="6" type="primary">glgA_2</name>
    <name evidence="6" type="ORF">NCTC12157_00223</name>
</gene>
<organism evidence="6 7">
    <name type="scientific">Ewingella americana</name>
    <dbReference type="NCBI Taxonomy" id="41202"/>
    <lineage>
        <taxon>Bacteria</taxon>
        <taxon>Pseudomonadati</taxon>
        <taxon>Pseudomonadota</taxon>
        <taxon>Gammaproteobacteria</taxon>
        <taxon>Enterobacterales</taxon>
        <taxon>Yersiniaceae</taxon>
        <taxon>Ewingella</taxon>
    </lineage>
</organism>
<accession>A0A377N8Z6</accession>
<dbReference type="SUPFAM" id="SSF53756">
    <property type="entry name" value="UDP-Glycosyltransferase/glycogen phosphorylase"/>
    <property type="match status" value="1"/>
</dbReference>
<feature type="domain" description="Starch synthase catalytic" evidence="5">
    <location>
        <begin position="13"/>
        <end position="66"/>
    </location>
</feature>
<keyword evidence="4 6" id="KW-0808">Transferase</keyword>
<evidence type="ECO:0000256" key="3">
    <source>
        <dbReference type="ARBA" id="ARBA00022676"/>
    </source>
</evidence>
<protein>
    <recommendedName>
        <fullName evidence="2">starch synthase</fullName>
        <ecNumber evidence="2">2.4.1.21</ecNumber>
    </recommendedName>
</protein>
<evidence type="ECO:0000259" key="5">
    <source>
        <dbReference type="Pfam" id="PF08323"/>
    </source>
</evidence>
<evidence type="ECO:0000313" key="6">
    <source>
        <dbReference type="EMBL" id="STQ42567.1"/>
    </source>
</evidence>
<dbReference type="EMBL" id="UGGO01000001">
    <property type="protein sequence ID" value="STQ42567.1"/>
    <property type="molecule type" value="Genomic_DNA"/>
</dbReference>
<evidence type="ECO:0000313" key="7">
    <source>
        <dbReference type="Proteomes" id="UP000254304"/>
    </source>
</evidence>
<name>A0A377N8Z6_9GAMM</name>
<keyword evidence="3 6" id="KW-0328">Glycosyltransferase</keyword>
<evidence type="ECO:0000256" key="2">
    <source>
        <dbReference type="ARBA" id="ARBA00012588"/>
    </source>
</evidence>
<dbReference type="GO" id="GO:0009011">
    <property type="term" value="F:alpha-1,4-glucan glucosyltransferase (ADP-glucose donor) activity"/>
    <property type="evidence" value="ECO:0007669"/>
    <property type="project" value="UniProtKB-EC"/>
</dbReference>
<evidence type="ECO:0000256" key="4">
    <source>
        <dbReference type="ARBA" id="ARBA00022679"/>
    </source>
</evidence>
<dbReference type="Gene3D" id="3.40.50.2000">
    <property type="entry name" value="Glycogen Phosphorylase B"/>
    <property type="match status" value="1"/>
</dbReference>
<proteinExistence type="predicted"/>
<dbReference type="AlphaFoldDB" id="A0A377N8Z6"/>
<dbReference type="InterPro" id="IPR013534">
    <property type="entry name" value="Starch_synth_cat_dom"/>
</dbReference>
<evidence type="ECO:0000256" key="1">
    <source>
        <dbReference type="ARBA" id="ARBA00001478"/>
    </source>
</evidence>
<dbReference type="Proteomes" id="UP000254304">
    <property type="component" value="Unassembled WGS sequence"/>
</dbReference>